<evidence type="ECO:0000313" key="1">
    <source>
        <dbReference type="EMBL" id="QCI79516.1"/>
    </source>
</evidence>
<dbReference type="Pfam" id="PF10098">
    <property type="entry name" value="DUF2336"/>
    <property type="match status" value="1"/>
</dbReference>
<proteinExistence type="predicted"/>
<reference evidence="2" key="1">
    <citation type="submission" date="2019-04" db="EMBL/GenBank/DDBJ databases">
        <title>Complete genome sequence of Sphingomonas sp. W1-2-3.</title>
        <authorList>
            <person name="Im W.T."/>
        </authorList>
    </citation>
    <scope>NUCLEOTIDE SEQUENCE [LARGE SCALE GENOMIC DNA]</scope>
    <source>
        <strain evidence="2">W1-2-3</strain>
    </source>
</reference>
<organism evidence="1 2">
    <name type="scientific">Hankyongella ginsenosidimutans</name>
    <dbReference type="NCBI Taxonomy" id="1763828"/>
    <lineage>
        <taxon>Bacteria</taxon>
        <taxon>Pseudomonadati</taxon>
        <taxon>Pseudomonadota</taxon>
        <taxon>Alphaproteobacteria</taxon>
        <taxon>Sphingomonadales</taxon>
        <taxon>Sphingomonadaceae</taxon>
        <taxon>Hankyongella</taxon>
    </lineage>
</organism>
<sequence>MSYLMRSSSPERLMSLGVTHEARRMLALAADRSVESRAQLAKTMVCVSIESARTLSAGEQSMMSDILCRLIATVEHEIRHELARELSKAPDVLPGVVNLLANDEIEIARPILEHSGILDDPMLVEIAQRRSDEHRLAIAARARIEEPVTDALIEHGGDDVIAAVISNHGAAISREAMELVVAESRRVDAWRRPLLDRADLPPGLAYQMYWWVSAALRRRILTDFEIDEQTLDNAMARAARTALPVVDEKSTEGKALALARRMRQVGALTDDFILQALRQQKIPLFVAAFAERAGISYELAWRAINHNGFESLIILAKAAGMVRNIVSYVVLILASARVNDGVLKLNILERILTTFDRLKLDHCKRVLAYWQQSPELREAIHRIETGQRPVPVGGRSRLRLAR</sequence>
<dbReference type="AlphaFoldDB" id="A0A4D7CBF7"/>
<dbReference type="Proteomes" id="UP000298714">
    <property type="component" value="Chromosome"/>
</dbReference>
<evidence type="ECO:0000313" key="2">
    <source>
        <dbReference type="Proteomes" id="UP000298714"/>
    </source>
</evidence>
<dbReference type="EMBL" id="CP039704">
    <property type="protein sequence ID" value="QCI79516.1"/>
    <property type="molecule type" value="Genomic_DNA"/>
</dbReference>
<name>A0A4D7CBF7_9SPHN</name>
<keyword evidence="2" id="KW-1185">Reference proteome</keyword>
<accession>A0A4D7CBF7</accession>
<protein>
    <submittedName>
        <fullName evidence="1">DUF2336 domain-containing protein</fullName>
    </submittedName>
</protein>
<dbReference type="InterPro" id="IPR019285">
    <property type="entry name" value="DUF2336"/>
</dbReference>
<gene>
    <name evidence="1" type="ORF">E6W36_08075</name>
</gene>
<dbReference type="KEGG" id="hgn:E6W36_08075"/>